<dbReference type="Pfam" id="PF01043">
    <property type="entry name" value="SecA_PP_bind"/>
    <property type="match status" value="1"/>
</dbReference>
<organism evidence="4 5">
    <name type="scientific">Araneus ventricosus</name>
    <name type="common">Orbweaver spider</name>
    <name type="synonym">Epeira ventricosa</name>
    <dbReference type="NCBI Taxonomy" id="182803"/>
    <lineage>
        <taxon>Eukaryota</taxon>
        <taxon>Metazoa</taxon>
        <taxon>Ecdysozoa</taxon>
        <taxon>Arthropoda</taxon>
        <taxon>Chelicerata</taxon>
        <taxon>Arachnida</taxon>
        <taxon>Araneae</taxon>
        <taxon>Araneomorphae</taxon>
        <taxon>Entelegynae</taxon>
        <taxon>Araneoidea</taxon>
        <taxon>Araneidae</taxon>
        <taxon>Araneus</taxon>
    </lineage>
</organism>
<dbReference type="InterPro" id="IPR011115">
    <property type="entry name" value="SecA_DEAD"/>
</dbReference>
<evidence type="ECO:0000313" key="4">
    <source>
        <dbReference type="EMBL" id="GBN13938.1"/>
    </source>
</evidence>
<comment type="caution">
    <text evidence="4">The sequence shown here is derived from an EMBL/GenBank/DDBJ whole genome shotgun (WGS) entry which is preliminary data.</text>
</comment>
<evidence type="ECO:0000256" key="1">
    <source>
        <dbReference type="ARBA" id="ARBA00022927"/>
    </source>
</evidence>
<dbReference type="InterPro" id="IPR014018">
    <property type="entry name" value="SecA_motor_DEAD"/>
</dbReference>
<dbReference type="SMART" id="SM00958">
    <property type="entry name" value="SecA_PP_bind"/>
    <property type="match status" value="1"/>
</dbReference>
<keyword evidence="1" id="KW-0813">Transport</keyword>
<dbReference type="GO" id="GO:0006886">
    <property type="term" value="P:intracellular protein transport"/>
    <property type="evidence" value="ECO:0007669"/>
    <property type="project" value="InterPro"/>
</dbReference>
<accession>A0A4Y2LGV8</accession>
<dbReference type="Gene3D" id="3.40.50.300">
    <property type="entry name" value="P-loop containing nucleotide triphosphate hydrolases"/>
    <property type="match status" value="1"/>
</dbReference>
<dbReference type="GO" id="GO:0016020">
    <property type="term" value="C:membrane"/>
    <property type="evidence" value="ECO:0007669"/>
    <property type="project" value="InterPro"/>
</dbReference>
<dbReference type="Proteomes" id="UP000499080">
    <property type="component" value="Unassembled WGS sequence"/>
</dbReference>
<dbReference type="GO" id="GO:0017038">
    <property type="term" value="P:protein import"/>
    <property type="evidence" value="ECO:0007669"/>
    <property type="project" value="InterPro"/>
</dbReference>
<dbReference type="SUPFAM" id="SSF52540">
    <property type="entry name" value="P-loop containing nucleoside triphosphate hydrolases"/>
    <property type="match status" value="1"/>
</dbReference>
<reference evidence="4 5" key="1">
    <citation type="journal article" date="2019" name="Sci. Rep.">
        <title>Orb-weaving spider Araneus ventricosus genome elucidates the spidroin gene catalogue.</title>
        <authorList>
            <person name="Kono N."/>
            <person name="Nakamura H."/>
            <person name="Ohtoshi R."/>
            <person name="Moran D.A.P."/>
            <person name="Shinohara A."/>
            <person name="Yoshida Y."/>
            <person name="Fujiwara M."/>
            <person name="Mori M."/>
            <person name="Tomita M."/>
            <person name="Arakawa K."/>
        </authorList>
    </citation>
    <scope>NUCLEOTIDE SEQUENCE [LARGE SCALE GENOMIC DNA]</scope>
</reference>
<dbReference type="InterPro" id="IPR027417">
    <property type="entry name" value="P-loop_NTPase"/>
</dbReference>
<evidence type="ECO:0000259" key="3">
    <source>
        <dbReference type="PROSITE" id="PS51196"/>
    </source>
</evidence>
<dbReference type="AlphaFoldDB" id="A0A4Y2LGV8"/>
<dbReference type="PANTHER" id="PTHR30612:SF0">
    <property type="entry name" value="CHLOROPLAST PROTEIN-TRANSPORTING ATPASE"/>
    <property type="match status" value="1"/>
</dbReference>
<dbReference type="EMBL" id="BGPR01005845">
    <property type="protein sequence ID" value="GBN13938.1"/>
    <property type="molecule type" value="Genomic_DNA"/>
</dbReference>
<evidence type="ECO:0000256" key="2">
    <source>
        <dbReference type="ARBA" id="ARBA00023010"/>
    </source>
</evidence>
<gene>
    <name evidence="4" type="ORF">AVEN_152812_1</name>
</gene>
<dbReference type="SMART" id="SM00957">
    <property type="entry name" value="SecA_DEAD"/>
    <property type="match status" value="1"/>
</dbReference>
<sequence>MFAAFHALQGKKADIITASTELTIPEVAKQAGFFEMLNLTVGENSRRDFNTEKDTIKAVYEKDIVYGTPIDFQGDVLRTEFSAMDTREGRKFDIAIVDEVDNMLYDQRNHSTRLSSLMPGMNHLALILGAIWHEVNQLSNQIVDKDGHNFLITEPCIQGSSQSEPTISLFSDKPLAACLKPIEDIESFITQQTKERIEQALRVLSPEEAREWKAYKALQQIDSEIAIGHKRIARKIAKRELKLSKGLKKWIFGNVKKHREKLAVYKKEAAELSQAAASSSEALNNAPFTKRAGILDIPNHLRTFALDQLPYWIDNAIKARYVLKKDFHYAVKNGQIVPIDYDNTGVLQHNVVWSDGLHQFLQIKEGLKITPENVATL</sequence>
<dbReference type="GO" id="GO:0006605">
    <property type="term" value="P:protein targeting"/>
    <property type="evidence" value="ECO:0007669"/>
    <property type="project" value="InterPro"/>
</dbReference>
<keyword evidence="2" id="KW-0811">Translocation</keyword>
<dbReference type="GO" id="GO:0005524">
    <property type="term" value="F:ATP binding"/>
    <property type="evidence" value="ECO:0007669"/>
    <property type="project" value="InterPro"/>
</dbReference>
<dbReference type="PROSITE" id="PS51196">
    <property type="entry name" value="SECA_MOTOR_DEAD"/>
    <property type="match status" value="1"/>
</dbReference>
<dbReference type="InterPro" id="IPR036670">
    <property type="entry name" value="SecA_X-link_sf"/>
</dbReference>
<protein>
    <recommendedName>
        <fullName evidence="3">SecA family profile domain-containing protein</fullName>
    </recommendedName>
</protein>
<evidence type="ECO:0000313" key="5">
    <source>
        <dbReference type="Proteomes" id="UP000499080"/>
    </source>
</evidence>
<dbReference type="SUPFAM" id="SSF81767">
    <property type="entry name" value="Pre-protein crosslinking domain of SecA"/>
    <property type="match status" value="1"/>
</dbReference>
<dbReference type="Pfam" id="PF07517">
    <property type="entry name" value="SecA_DEAD"/>
    <property type="match status" value="1"/>
</dbReference>
<name>A0A4Y2LGV8_ARAVE</name>
<proteinExistence type="predicted"/>
<dbReference type="OrthoDB" id="7553586at2759"/>
<feature type="domain" description="SecA family profile" evidence="3">
    <location>
        <begin position="1"/>
        <end position="377"/>
    </location>
</feature>
<keyword evidence="1" id="KW-0653">Protein transport</keyword>
<keyword evidence="5" id="KW-1185">Reference proteome</keyword>
<dbReference type="InterPro" id="IPR000185">
    <property type="entry name" value="SecA"/>
</dbReference>
<dbReference type="InterPro" id="IPR011130">
    <property type="entry name" value="SecA_preprotein_X-link_dom"/>
</dbReference>
<dbReference type="Gene3D" id="3.90.1440.10">
    <property type="entry name" value="SecA, preprotein cross-linking domain"/>
    <property type="match status" value="1"/>
</dbReference>
<dbReference type="PANTHER" id="PTHR30612">
    <property type="entry name" value="SECA INNER MEMBRANE COMPONENT OF SEC PROTEIN SECRETION SYSTEM"/>
    <property type="match status" value="1"/>
</dbReference>